<dbReference type="AlphaFoldDB" id="W9ZAQ9"/>
<proteinExistence type="predicted"/>
<dbReference type="eggNOG" id="ENOG502S6BM">
    <property type="taxonomic scope" value="Eukaryota"/>
</dbReference>
<dbReference type="Pfam" id="PF01636">
    <property type="entry name" value="APH"/>
    <property type="match status" value="1"/>
</dbReference>
<dbReference type="InterPro" id="IPR002575">
    <property type="entry name" value="Aminoglycoside_PTrfase"/>
</dbReference>
<gene>
    <name evidence="2" type="ORF">A1O3_00157</name>
</gene>
<feature type="domain" description="Aminoglycoside phosphotransferase" evidence="1">
    <location>
        <begin position="47"/>
        <end position="209"/>
    </location>
</feature>
<dbReference type="PANTHER" id="PTHR21310:SF15">
    <property type="entry name" value="AMINOGLYCOSIDE PHOSPHOTRANSFERASE DOMAIN-CONTAINING PROTEIN"/>
    <property type="match status" value="1"/>
</dbReference>
<evidence type="ECO:0000313" key="2">
    <source>
        <dbReference type="EMBL" id="EXJ91609.1"/>
    </source>
</evidence>
<name>W9ZAQ9_9EURO</name>
<protein>
    <recommendedName>
        <fullName evidence="1">Aminoglycoside phosphotransferase domain-containing protein</fullName>
    </recommendedName>
</protein>
<reference evidence="2 3" key="1">
    <citation type="submission" date="2013-03" db="EMBL/GenBank/DDBJ databases">
        <title>The Genome Sequence of Capronia epimyces CBS 606.96.</title>
        <authorList>
            <consortium name="The Broad Institute Genomics Platform"/>
            <person name="Cuomo C."/>
            <person name="de Hoog S."/>
            <person name="Gorbushina A."/>
            <person name="Walker B."/>
            <person name="Young S.K."/>
            <person name="Zeng Q."/>
            <person name="Gargeya S."/>
            <person name="Fitzgerald M."/>
            <person name="Haas B."/>
            <person name="Abouelleil A."/>
            <person name="Allen A.W."/>
            <person name="Alvarado L."/>
            <person name="Arachchi H.M."/>
            <person name="Berlin A.M."/>
            <person name="Chapman S.B."/>
            <person name="Gainer-Dewar J."/>
            <person name="Goldberg J."/>
            <person name="Griggs A."/>
            <person name="Gujja S."/>
            <person name="Hansen M."/>
            <person name="Howarth C."/>
            <person name="Imamovic A."/>
            <person name="Ireland A."/>
            <person name="Larimer J."/>
            <person name="McCowan C."/>
            <person name="Murphy C."/>
            <person name="Pearson M."/>
            <person name="Poon T.W."/>
            <person name="Priest M."/>
            <person name="Roberts A."/>
            <person name="Saif S."/>
            <person name="Shea T."/>
            <person name="Sisk P."/>
            <person name="Sykes S."/>
            <person name="Wortman J."/>
            <person name="Nusbaum C."/>
            <person name="Birren B."/>
        </authorList>
    </citation>
    <scope>NUCLEOTIDE SEQUENCE [LARGE SCALE GENOMIC DNA]</scope>
    <source>
        <strain evidence="2 3">CBS 606.96</strain>
    </source>
</reference>
<sequence length="248" mass="28639">MPTFERIISLFLRARLWLGKKRYPTFLGPSVVRVSKTRLIKGPCQSPELEGLRYVAQHTSIPVPKVHRTYRVDGCLYIEMEYIPGNTLQAAWIGNTLSPEEKQAIVQELAAYIDQLRALEPSQKEVVASAELGPCLDYRVGFDSFGEGVTRCHTRQYRSCFSHADLCARNVIVRDRKIAAIVDWQFAGWYPEYWEYTKAHYGLLNMPDWYSEFKDVVTRYDDELDAEHALWERLNQPGEALRMALEDG</sequence>
<dbReference type="STRING" id="1182542.W9ZAQ9"/>
<dbReference type="CDD" id="cd05120">
    <property type="entry name" value="APH_ChoK_like"/>
    <property type="match status" value="1"/>
</dbReference>
<accession>W9ZAQ9</accession>
<organism evidence="2 3">
    <name type="scientific">Capronia epimyces CBS 606.96</name>
    <dbReference type="NCBI Taxonomy" id="1182542"/>
    <lineage>
        <taxon>Eukaryota</taxon>
        <taxon>Fungi</taxon>
        <taxon>Dikarya</taxon>
        <taxon>Ascomycota</taxon>
        <taxon>Pezizomycotina</taxon>
        <taxon>Eurotiomycetes</taxon>
        <taxon>Chaetothyriomycetidae</taxon>
        <taxon>Chaetothyriales</taxon>
        <taxon>Herpotrichiellaceae</taxon>
        <taxon>Capronia</taxon>
    </lineage>
</organism>
<dbReference type="Proteomes" id="UP000019478">
    <property type="component" value="Unassembled WGS sequence"/>
</dbReference>
<dbReference type="InterPro" id="IPR011009">
    <property type="entry name" value="Kinase-like_dom_sf"/>
</dbReference>
<dbReference type="PANTHER" id="PTHR21310">
    <property type="entry name" value="AMINOGLYCOSIDE PHOSPHOTRANSFERASE-RELATED-RELATED"/>
    <property type="match status" value="1"/>
</dbReference>
<dbReference type="RefSeq" id="XP_007728499.1">
    <property type="nucleotide sequence ID" value="XM_007730309.1"/>
</dbReference>
<evidence type="ECO:0000259" key="1">
    <source>
        <dbReference type="Pfam" id="PF01636"/>
    </source>
</evidence>
<dbReference type="OrthoDB" id="2906425at2759"/>
<dbReference type="InterPro" id="IPR051678">
    <property type="entry name" value="AGP_Transferase"/>
</dbReference>
<dbReference type="Gene3D" id="3.90.1200.10">
    <property type="match status" value="1"/>
</dbReference>
<dbReference type="HOGENOM" id="CLU_021768_3_2_1"/>
<dbReference type="SUPFAM" id="SSF56112">
    <property type="entry name" value="Protein kinase-like (PK-like)"/>
    <property type="match status" value="1"/>
</dbReference>
<keyword evidence="3" id="KW-1185">Reference proteome</keyword>
<comment type="caution">
    <text evidence="2">The sequence shown here is derived from an EMBL/GenBank/DDBJ whole genome shotgun (WGS) entry which is preliminary data.</text>
</comment>
<dbReference type="EMBL" id="AMGY01000001">
    <property type="protein sequence ID" value="EXJ91609.1"/>
    <property type="molecule type" value="Genomic_DNA"/>
</dbReference>
<dbReference type="GeneID" id="19164299"/>
<evidence type="ECO:0000313" key="3">
    <source>
        <dbReference type="Proteomes" id="UP000019478"/>
    </source>
</evidence>